<reference evidence="2" key="1">
    <citation type="submission" date="2021-02" db="EMBL/GenBank/DDBJ databases">
        <title>Leucobacter sp. CX169.</title>
        <authorList>
            <person name="Cheng Y."/>
        </authorList>
    </citation>
    <scope>NUCLEOTIDE SEQUENCE [LARGE SCALE GENOMIC DNA]</scope>
    <source>
        <strain evidence="2">JY899</strain>
    </source>
</reference>
<dbReference type="InterPro" id="IPR036249">
    <property type="entry name" value="Thioredoxin-like_sf"/>
</dbReference>
<dbReference type="Pfam" id="PF14561">
    <property type="entry name" value="TPR_20"/>
    <property type="match status" value="1"/>
</dbReference>
<name>A0ABS2TFN4_9ACTO</name>
<accession>A0ABS2TFN4</accession>
<dbReference type="Gene3D" id="1.25.40.10">
    <property type="entry name" value="Tetratricopeptide repeat domain"/>
    <property type="match status" value="1"/>
</dbReference>
<dbReference type="Gene3D" id="3.40.30.10">
    <property type="entry name" value="Glutaredoxin"/>
    <property type="match status" value="1"/>
</dbReference>
<dbReference type="SUPFAM" id="SSF52833">
    <property type="entry name" value="Thioredoxin-like"/>
    <property type="match status" value="1"/>
</dbReference>
<protein>
    <submittedName>
        <fullName evidence="1">Tetratricopeptide repeat protein</fullName>
    </submittedName>
</protein>
<dbReference type="SUPFAM" id="SSF48452">
    <property type="entry name" value="TPR-like"/>
    <property type="match status" value="1"/>
</dbReference>
<sequence length="310" mass="33349">MTQSPLNIRGAVDLSALAPAKEQERVKEQLMTKDGIEVVPGPFVRELTMENFQSFLELSLHVPLVIVFHSARSEGSQTLAKLLSSEIVRRNGAIGLGTVDADTERQIAQAFQIQAVPSTVAVLGGNPVPLFQGTAGPEDVTKALDSVLQASQQLGVSGVLDGDENGTLPEPDLPPHVKEARAALDRGDLDAAHEAYTLAIKDNPGDEASKVGLIQVELFQRISGRDPQNVLAVAATAEQTDIETHLLAADMEIAIQRPEAALTRLLGAIRHVTGDERDRVRLRLIELFSIIGIHEPLVTEARKQLANALM</sequence>
<evidence type="ECO:0000313" key="2">
    <source>
        <dbReference type="Proteomes" id="UP000705983"/>
    </source>
</evidence>
<evidence type="ECO:0000313" key="1">
    <source>
        <dbReference type="EMBL" id="MBM9433470.1"/>
    </source>
</evidence>
<dbReference type="RefSeq" id="WP_187996755.1">
    <property type="nucleotide sequence ID" value="NZ_JACEXG010000004.1"/>
</dbReference>
<comment type="caution">
    <text evidence="1">The sequence shown here is derived from an EMBL/GenBank/DDBJ whole genome shotgun (WGS) entry which is preliminary data.</text>
</comment>
<dbReference type="InterPro" id="IPR011990">
    <property type="entry name" value="TPR-like_helical_dom_sf"/>
</dbReference>
<keyword evidence="2" id="KW-1185">Reference proteome</keyword>
<gene>
    <name evidence="1" type="ORF">JVW63_07155</name>
</gene>
<dbReference type="EMBL" id="JAFFJS010000004">
    <property type="protein sequence ID" value="MBM9433470.1"/>
    <property type="molecule type" value="Genomic_DNA"/>
</dbReference>
<dbReference type="Proteomes" id="UP000705983">
    <property type="component" value="Unassembled WGS sequence"/>
</dbReference>
<organism evidence="1 2">
    <name type="scientific">Flaviflexus equikiangi</name>
    <dbReference type="NCBI Taxonomy" id="2758573"/>
    <lineage>
        <taxon>Bacteria</taxon>
        <taxon>Bacillati</taxon>
        <taxon>Actinomycetota</taxon>
        <taxon>Actinomycetes</taxon>
        <taxon>Actinomycetales</taxon>
        <taxon>Actinomycetaceae</taxon>
        <taxon>Flaviflexus</taxon>
    </lineage>
</organism>
<proteinExistence type="predicted"/>